<protein>
    <submittedName>
        <fullName evidence="1">Uncharacterized protein</fullName>
    </submittedName>
</protein>
<evidence type="ECO:0000313" key="2">
    <source>
        <dbReference type="Proteomes" id="UP000561045"/>
    </source>
</evidence>
<proteinExistence type="predicted"/>
<dbReference type="Proteomes" id="UP000561045">
    <property type="component" value="Unassembled WGS sequence"/>
</dbReference>
<name>A0A840BQZ6_9RHOO</name>
<evidence type="ECO:0000313" key="1">
    <source>
        <dbReference type="EMBL" id="MBB4014092.1"/>
    </source>
</evidence>
<accession>A0A840BQZ6</accession>
<dbReference type="AlphaFoldDB" id="A0A840BQZ6"/>
<gene>
    <name evidence="1" type="ORF">GGR36_003438</name>
</gene>
<organism evidence="1 2">
    <name type="scientific">Niveibacterium umoris</name>
    <dbReference type="NCBI Taxonomy" id="1193620"/>
    <lineage>
        <taxon>Bacteria</taxon>
        <taxon>Pseudomonadati</taxon>
        <taxon>Pseudomonadota</taxon>
        <taxon>Betaproteobacteria</taxon>
        <taxon>Rhodocyclales</taxon>
        <taxon>Rhodocyclaceae</taxon>
        <taxon>Niveibacterium</taxon>
    </lineage>
</organism>
<reference evidence="1 2" key="1">
    <citation type="submission" date="2020-08" db="EMBL/GenBank/DDBJ databases">
        <title>Genomic Encyclopedia of Type Strains, Phase IV (KMG-IV): sequencing the most valuable type-strain genomes for metagenomic binning, comparative biology and taxonomic classification.</title>
        <authorList>
            <person name="Goeker M."/>
        </authorList>
    </citation>
    <scope>NUCLEOTIDE SEQUENCE [LARGE SCALE GENOMIC DNA]</scope>
    <source>
        <strain evidence="1 2">DSM 106739</strain>
    </source>
</reference>
<keyword evidence="2" id="KW-1185">Reference proteome</keyword>
<dbReference type="EMBL" id="JACIET010000002">
    <property type="protein sequence ID" value="MBB4014092.1"/>
    <property type="molecule type" value="Genomic_DNA"/>
</dbReference>
<comment type="caution">
    <text evidence="1">The sequence shown here is derived from an EMBL/GenBank/DDBJ whole genome shotgun (WGS) entry which is preliminary data.</text>
</comment>
<sequence length="29" mass="3193">MNANCNVLGGVWNGITSDSISNSRLVFWH</sequence>